<evidence type="ECO:0000313" key="2">
    <source>
        <dbReference type="EMBL" id="RIV40351.1"/>
    </source>
</evidence>
<dbReference type="AlphaFoldDB" id="A0A418MZW4"/>
<comment type="caution">
    <text evidence="2">The sequence shown here is derived from an EMBL/GenBank/DDBJ whole genome shotgun (WGS) entry which is preliminary data.</text>
</comment>
<keyword evidence="3" id="KW-1185">Reference proteome</keyword>
<evidence type="ECO:0000256" key="1">
    <source>
        <dbReference type="SAM" id="MobiDB-lite"/>
    </source>
</evidence>
<dbReference type="EMBL" id="QXEC01000003">
    <property type="protein sequence ID" value="RIV40351.1"/>
    <property type="molecule type" value="Genomic_DNA"/>
</dbReference>
<sequence length="219" mass="23006">MSGLLAQAIAQLRSAVDQLDGLAVRAARAATDVAEGNTRYSQVGTDTDHPRLRAAVMQSGVGVDKAHRLARLSSEAARHVVAYLNAIAPASVARPVSSGPPSGEDLLADSDQRDLSRAKLRGFLNRAARKADEVQDHATATANTIEQFTSVFRDRNGPSGTHSTGTATPTAPAASPRPKFDATEAAGNLAVLGLLAGVAAHRITTVISERIARFRRRGR</sequence>
<dbReference type="Proteomes" id="UP000283832">
    <property type="component" value="Unassembled WGS sequence"/>
</dbReference>
<evidence type="ECO:0000313" key="3">
    <source>
        <dbReference type="Proteomes" id="UP000283832"/>
    </source>
</evidence>
<feature type="region of interest" description="Disordered" evidence="1">
    <location>
        <begin position="152"/>
        <end position="180"/>
    </location>
</feature>
<proteinExistence type="predicted"/>
<accession>A0A418MZW4</accession>
<dbReference type="OrthoDB" id="3390125at2"/>
<feature type="compositionally biased region" description="Low complexity" evidence="1">
    <location>
        <begin position="157"/>
        <end position="176"/>
    </location>
</feature>
<reference evidence="2 3" key="1">
    <citation type="submission" date="2018-08" db="EMBL/GenBank/DDBJ databases">
        <title>Jishengella sp. nov., isolated from a root of Azadirachta indica A. Juss. var. siamensis Valenton.</title>
        <authorList>
            <person name="Kuncharoen N."/>
            <person name="Tanasupawat S."/>
            <person name="Kudo T."/>
            <person name="Ohkuma M."/>
        </authorList>
    </citation>
    <scope>NUCLEOTIDE SEQUENCE [LARGE SCALE GENOMIC DNA]</scope>
    <source>
        <strain evidence="2 3">AZ1-13</strain>
    </source>
</reference>
<protein>
    <submittedName>
        <fullName evidence="2">Uncharacterized protein</fullName>
    </submittedName>
</protein>
<name>A0A418MZW4_9ACTN</name>
<gene>
    <name evidence="2" type="ORF">D2L64_05825</name>
</gene>
<organism evidence="2 3">
    <name type="scientific">Micromonospora radicis</name>
    <dbReference type="NCBI Taxonomy" id="1894971"/>
    <lineage>
        <taxon>Bacteria</taxon>
        <taxon>Bacillati</taxon>
        <taxon>Actinomycetota</taxon>
        <taxon>Actinomycetes</taxon>
        <taxon>Micromonosporales</taxon>
        <taxon>Micromonosporaceae</taxon>
        <taxon>Micromonospora</taxon>
    </lineage>
</organism>
<dbReference type="RefSeq" id="WP_119573645.1">
    <property type="nucleotide sequence ID" value="NZ_QXEC01000003.1"/>
</dbReference>